<gene>
    <name evidence="1" type="ordered locus">Bind_0323</name>
</gene>
<evidence type="ECO:0000313" key="2">
    <source>
        <dbReference type="Proteomes" id="UP000001695"/>
    </source>
</evidence>
<dbReference type="HOGENOM" id="CLU_2520907_0_0_5"/>
<organism evidence="1 2">
    <name type="scientific">Beijerinckia indica subsp. indica (strain ATCC 9039 / DSM 1715 / NCIMB 8712)</name>
    <dbReference type="NCBI Taxonomy" id="395963"/>
    <lineage>
        <taxon>Bacteria</taxon>
        <taxon>Pseudomonadati</taxon>
        <taxon>Pseudomonadota</taxon>
        <taxon>Alphaproteobacteria</taxon>
        <taxon>Hyphomicrobiales</taxon>
        <taxon>Beijerinckiaceae</taxon>
        <taxon>Beijerinckia</taxon>
    </lineage>
</organism>
<dbReference type="EMBL" id="CP001016">
    <property type="protein sequence ID" value="ACB93977.1"/>
    <property type="molecule type" value="Genomic_DNA"/>
</dbReference>
<dbReference type="Proteomes" id="UP000001695">
    <property type="component" value="Chromosome"/>
</dbReference>
<dbReference type="KEGG" id="bid:Bind_0323"/>
<sequence>MAVHQSHSDCGVLRPLVVCPHDAASNVRCLIAFPKSGPTGIGLKQTEAVTRRAATGRWHYTDADGAPNLARYQPDATGSAALLP</sequence>
<reference evidence="1 2" key="2">
    <citation type="journal article" date="2010" name="J. Bacteriol.">
        <title>Complete genome sequence of Beijerinckia indica subsp. indica.</title>
        <authorList>
            <person name="Tamas I."/>
            <person name="Dedysh S.N."/>
            <person name="Liesack W."/>
            <person name="Stott M.B."/>
            <person name="Alam M."/>
            <person name="Murrell J.C."/>
            <person name="Dunfield P.F."/>
        </authorList>
    </citation>
    <scope>NUCLEOTIDE SEQUENCE [LARGE SCALE GENOMIC DNA]</scope>
    <source>
        <strain evidence="2">ATCC 9039 / DSM 1715 / NCIMB 8712</strain>
    </source>
</reference>
<dbReference type="AlphaFoldDB" id="B2IDC5"/>
<evidence type="ECO:0000313" key="1">
    <source>
        <dbReference type="EMBL" id="ACB93977.1"/>
    </source>
</evidence>
<name>B2IDC5_BEII9</name>
<proteinExistence type="predicted"/>
<keyword evidence="2" id="KW-1185">Reference proteome</keyword>
<protein>
    <submittedName>
        <fullName evidence="1">Uncharacterized protein</fullName>
    </submittedName>
</protein>
<reference evidence="2" key="1">
    <citation type="submission" date="2008-03" db="EMBL/GenBank/DDBJ databases">
        <title>Complete sequence of chromosome of Beijerinckia indica subsp. indica ATCC 9039.</title>
        <authorList>
            <consortium name="US DOE Joint Genome Institute"/>
            <person name="Copeland A."/>
            <person name="Lucas S."/>
            <person name="Lapidus A."/>
            <person name="Glavina del Rio T."/>
            <person name="Dalin E."/>
            <person name="Tice H."/>
            <person name="Bruce D."/>
            <person name="Goodwin L."/>
            <person name="Pitluck S."/>
            <person name="LaButti K."/>
            <person name="Schmutz J."/>
            <person name="Larimer F."/>
            <person name="Land M."/>
            <person name="Hauser L."/>
            <person name="Kyrpides N."/>
            <person name="Mikhailova N."/>
            <person name="Dunfield P.F."/>
            <person name="Dedysh S.N."/>
            <person name="Liesack W."/>
            <person name="Saw J.H."/>
            <person name="Alam M."/>
            <person name="Chen Y."/>
            <person name="Murrell J.C."/>
            <person name="Richardson P."/>
        </authorList>
    </citation>
    <scope>NUCLEOTIDE SEQUENCE [LARGE SCALE GENOMIC DNA]</scope>
    <source>
        <strain evidence="2">ATCC 9039 / DSM 1715 / NCIMB 8712</strain>
    </source>
</reference>
<accession>B2IDC5</accession>